<protein>
    <submittedName>
        <fullName evidence="14">NhaP-type Na+(K+)/H+ antiporter</fullName>
    </submittedName>
</protein>
<keyword evidence="3" id="KW-0813">Transport</keyword>
<keyword evidence="7 12" id="KW-1133">Transmembrane helix</keyword>
<dbReference type="PANTHER" id="PTHR10110:SF195">
    <property type="entry name" value="NA(+)_H(+) ANTIPORTER NHAS2"/>
    <property type="match status" value="1"/>
</dbReference>
<evidence type="ECO:0000256" key="1">
    <source>
        <dbReference type="ARBA" id="ARBA00004651"/>
    </source>
</evidence>
<keyword evidence="6 12" id="KW-0812">Transmembrane</keyword>
<gene>
    <name evidence="14" type="ordered locus">UWK_02226</name>
</gene>
<feature type="transmembrane region" description="Helical" evidence="12">
    <location>
        <begin position="317"/>
        <end position="340"/>
    </location>
</feature>
<evidence type="ECO:0000256" key="10">
    <source>
        <dbReference type="ARBA" id="ARBA00023136"/>
    </source>
</evidence>
<evidence type="ECO:0000313" key="14">
    <source>
        <dbReference type="EMBL" id="AGF78767.1"/>
    </source>
</evidence>
<keyword evidence="11" id="KW-0739">Sodium transport</keyword>
<dbReference type="InterPro" id="IPR006153">
    <property type="entry name" value="Cation/H_exchanger_TM"/>
</dbReference>
<feature type="transmembrane region" description="Helical" evidence="12">
    <location>
        <begin position="172"/>
        <end position="189"/>
    </location>
</feature>
<evidence type="ECO:0000256" key="7">
    <source>
        <dbReference type="ARBA" id="ARBA00022989"/>
    </source>
</evidence>
<evidence type="ECO:0000256" key="4">
    <source>
        <dbReference type="ARBA" id="ARBA00022449"/>
    </source>
</evidence>
<evidence type="ECO:0000256" key="12">
    <source>
        <dbReference type="SAM" id="Phobius"/>
    </source>
</evidence>
<feature type="transmembrane region" description="Helical" evidence="12">
    <location>
        <begin position="386"/>
        <end position="406"/>
    </location>
</feature>
<evidence type="ECO:0000256" key="9">
    <source>
        <dbReference type="ARBA" id="ARBA00023065"/>
    </source>
</evidence>
<keyword evidence="8" id="KW-0915">Sodium</keyword>
<dbReference type="OrthoDB" id="9809206at2"/>
<feature type="transmembrane region" description="Helical" evidence="12">
    <location>
        <begin position="291"/>
        <end position="311"/>
    </location>
</feature>
<proteinExistence type="inferred from homology"/>
<evidence type="ECO:0000256" key="6">
    <source>
        <dbReference type="ARBA" id="ARBA00022692"/>
    </source>
</evidence>
<keyword evidence="5" id="KW-1003">Cell membrane</keyword>
<name>M1PAT6_DESSD</name>
<dbReference type="KEGG" id="dsf:UWK_02226"/>
<sequence length="424" mass="45283">MQLFHIIAILISLAAAFSWVNYRFLRMPTAIGLMTIALVMSLVLIGLAKFGYGTIGQEVERMLTSIDFNATLLHGMLSFLLFAGALHINLEDLAKQRLVIAILATASVIGATFLIGIGAWYISALLDLNIPMIYCLLFGSLISPTDPIAVLGILKTAGASKSLETKIAGESLFNDGIAVVVFLVIAAMATGTKPVTVETIFHIFATEVVGGVLYGLLLGGISFWMLKKVDNYSVEVLITLAITTGGYVLAESLHLSAPIAIVVAGLLIGNHGRKLAMSQSTREHLDTFWELIDEVLNAVLFVLIGLELVIITLDQKYLLAGLLAIPLVLSARMISVALPIGIMRRFRSFSPGVVSILTWGGLRGGISVALALSLPSGDIRNALVTITYMVVVFSVLVQGLTLAPLVRATASRAEAELGRTHLDT</sequence>
<dbReference type="STRING" id="1167006.UWK_02226"/>
<dbReference type="GO" id="GO:0051453">
    <property type="term" value="P:regulation of intracellular pH"/>
    <property type="evidence" value="ECO:0007669"/>
    <property type="project" value="TreeGrafter"/>
</dbReference>
<dbReference type="GO" id="GO:0005886">
    <property type="term" value="C:plasma membrane"/>
    <property type="evidence" value="ECO:0007669"/>
    <property type="project" value="UniProtKB-SubCell"/>
</dbReference>
<dbReference type="GO" id="GO:0015386">
    <property type="term" value="F:potassium:proton antiporter activity"/>
    <property type="evidence" value="ECO:0007669"/>
    <property type="project" value="TreeGrafter"/>
</dbReference>
<keyword evidence="9" id="KW-0406">Ion transport</keyword>
<dbReference type="AlphaFoldDB" id="M1PAT6"/>
<keyword evidence="15" id="KW-1185">Reference proteome</keyword>
<keyword evidence="4" id="KW-0050">Antiport</keyword>
<feature type="transmembrane region" description="Helical" evidence="12">
    <location>
        <begin position="128"/>
        <end position="151"/>
    </location>
</feature>
<dbReference type="Proteomes" id="UP000011721">
    <property type="component" value="Chromosome"/>
</dbReference>
<evidence type="ECO:0000259" key="13">
    <source>
        <dbReference type="Pfam" id="PF00999"/>
    </source>
</evidence>
<dbReference type="PANTHER" id="PTHR10110">
    <property type="entry name" value="SODIUM/HYDROGEN EXCHANGER"/>
    <property type="match status" value="1"/>
</dbReference>
<evidence type="ECO:0000256" key="8">
    <source>
        <dbReference type="ARBA" id="ARBA00023053"/>
    </source>
</evidence>
<feature type="transmembrane region" description="Helical" evidence="12">
    <location>
        <begin position="6"/>
        <end position="22"/>
    </location>
</feature>
<feature type="transmembrane region" description="Helical" evidence="12">
    <location>
        <begin position="201"/>
        <end position="225"/>
    </location>
</feature>
<keyword evidence="10 12" id="KW-0472">Membrane</keyword>
<dbReference type="HOGENOM" id="CLU_005912_8_1_7"/>
<feature type="transmembrane region" description="Helical" evidence="12">
    <location>
        <begin position="68"/>
        <end position="86"/>
    </location>
</feature>
<feature type="transmembrane region" description="Helical" evidence="12">
    <location>
        <begin position="255"/>
        <end position="271"/>
    </location>
</feature>
<feature type="transmembrane region" description="Helical" evidence="12">
    <location>
        <begin position="232"/>
        <end position="249"/>
    </location>
</feature>
<evidence type="ECO:0000256" key="2">
    <source>
        <dbReference type="ARBA" id="ARBA00007367"/>
    </source>
</evidence>
<dbReference type="Pfam" id="PF00999">
    <property type="entry name" value="Na_H_Exchanger"/>
    <property type="match status" value="1"/>
</dbReference>
<comment type="subcellular location">
    <subcellularLocation>
        <location evidence="1">Cell membrane</location>
        <topology evidence="1">Multi-pass membrane protein</topology>
    </subcellularLocation>
</comment>
<evidence type="ECO:0000256" key="3">
    <source>
        <dbReference type="ARBA" id="ARBA00022448"/>
    </source>
</evidence>
<feature type="transmembrane region" description="Helical" evidence="12">
    <location>
        <begin position="352"/>
        <end position="374"/>
    </location>
</feature>
<reference evidence="15" key="1">
    <citation type="journal article" date="2013" name="Stand. Genomic Sci.">
        <title>Complete genome sequence of Desulfocapsa sulfexigens, a marine deltaproteobacterium specialized in disproportionating inorganic sulfur compounds.</title>
        <authorList>
            <person name="Finster K.W."/>
            <person name="Kjeldsen K.U."/>
            <person name="Kube M."/>
            <person name="Reinhardt R."/>
            <person name="Mussmann M."/>
            <person name="Amann R."/>
            <person name="Schreiber L."/>
        </authorList>
    </citation>
    <scope>NUCLEOTIDE SEQUENCE [LARGE SCALE GENOMIC DNA]</scope>
    <source>
        <strain evidence="15">DSM 10523 / SB164P1</strain>
    </source>
</reference>
<dbReference type="RefSeq" id="WP_015404455.1">
    <property type="nucleotide sequence ID" value="NC_020304.1"/>
</dbReference>
<evidence type="ECO:0000256" key="5">
    <source>
        <dbReference type="ARBA" id="ARBA00022475"/>
    </source>
</evidence>
<feature type="domain" description="Cation/H+ exchanger transmembrane" evidence="13">
    <location>
        <begin position="14"/>
        <end position="407"/>
    </location>
</feature>
<evidence type="ECO:0000256" key="11">
    <source>
        <dbReference type="ARBA" id="ARBA00023201"/>
    </source>
</evidence>
<dbReference type="GO" id="GO:0015385">
    <property type="term" value="F:sodium:proton antiporter activity"/>
    <property type="evidence" value="ECO:0007669"/>
    <property type="project" value="InterPro"/>
</dbReference>
<feature type="transmembrane region" description="Helical" evidence="12">
    <location>
        <begin position="98"/>
        <end position="122"/>
    </location>
</feature>
<accession>M1PAT6</accession>
<dbReference type="PATRIC" id="fig|1167006.5.peg.2421"/>
<evidence type="ECO:0000313" key="15">
    <source>
        <dbReference type="Proteomes" id="UP000011721"/>
    </source>
</evidence>
<dbReference type="Gene3D" id="6.10.140.1330">
    <property type="match status" value="1"/>
</dbReference>
<feature type="transmembrane region" description="Helical" evidence="12">
    <location>
        <begin position="29"/>
        <end position="48"/>
    </location>
</feature>
<dbReference type="GO" id="GO:0098719">
    <property type="term" value="P:sodium ion import across plasma membrane"/>
    <property type="evidence" value="ECO:0007669"/>
    <property type="project" value="TreeGrafter"/>
</dbReference>
<organism evidence="14 15">
    <name type="scientific">Desulfocapsa sulfexigens (strain DSM 10523 / SB164P1)</name>
    <dbReference type="NCBI Taxonomy" id="1167006"/>
    <lineage>
        <taxon>Bacteria</taxon>
        <taxon>Pseudomonadati</taxon>
        <taxon>Thermodesulfobacteriota</taxon>
        <taxon>Desulfobulbia</taxon>
        <taxon>Desulfobulbales</taxon>
        <taxon>Desulfocapsaceae</taxon>
        <taxon>Desulfocapsa</taxon>
    </lineage>
</organism>
<dbReference type="EMBL" id="CP003985">
    <property type="protein sequence ID" value="AGF78767.1"/>
    <property type="molecule type" value="Genomic_DNA"/>
</dbReference>
<comment type="similarity">
    <text evidence="2">Belongs to the monovalent cation:proton antiporter 1 (CPA1) transporter (TC 2.A.36) family.</text>
</comment>
<dbReference type="eggNOG" id="COG0025">
    <property type="taxonomic scope" value="Bacteria"/>
</dbReference>
<dbReference type="InterPro" id="IPR018422">
    <property type="entry name" value="Cation/H_exchanger_CPA1"/>
</dbReference>